<accession>A0A7X2ILZ0</accession>
<organism evidence="2 3">
    <name type="scientific">Pseudoduganella rivuli</name>
    <dbReference type="NCBI Taxonomy" id="2666085"/>
    <lineage>
        <taxon>Bacteria</taxon>
        <taxon>Pseudomonadati</taxon>
        <taxon>Pseudomonadota</taxon>
        <taxon>Betaproteobacteria</taxon>
        <taxon>Burkholderiales</taxon>
        <taxon>Oxalobacteraceae</taxon>
        <taxon>Telluria group</taxon>
        <taxon>Pseudoduganella</taxon>
    </lineage>
</organism>
<feature type="region of interest" description="Disordered" evidence="1">
    <location>
        <begin position="1"/>
        <end position="31"/>
    </location>
</feature>
<name>A0A7X2ILZ0_9BURK</name>
<sequence length="312" mass="32074">MTNLSPLNSRSFLPTALPAQADKDARPASVDKTSLVEKAKNDLVSLSKNGIDLQQRVESLGNSTVDLAQNLIGSFAQQLFGDAAKDATISFDSISLDTSASYAAGIQHSEGAGGVTDAAALSLSESSHFIGKGTITTADGRKFDFEVEVQYDYSLEAAASKTTSAGAAPGKSGEAPRSAADPLPEVKFPDIHFPGSLQDLFRLFDKPLKTDVVEQGQGDEHGQKLGTLSMRLLNLVDNKGPQDIYHPSDRSKAVANAYGKEALPATPGALAEAQADAVAGDAAAPATDAAAPAAAPAAEPAPAAAESPEKTA</sequence>
<reference evidence="2 3" key="1">
    <citation type="submission" date="2019-11" db="EMBL/GenBank/DDBJ databases">
        <title>Novel species isolated from a subtropical stream in China.</title>
        <authorList>
            <person name="Lu H."/>
        </authorList>
    </citation>
    <scope>NUCLEOTIDE SEQUENCE [LARGE SCALE GENOMIC DNA]</scope>
    <source>
        <strain evidence="2 3">FT92W</strain>
    </source>
</reference>
<evidence type="ECO:0000313" key="3">
    <source>
        <dbReference type="Proteomes" id="UP000446768"/>
    </source>
</evidence>
<dbReference type="RefSeq" id="WP_154372938.1">
    <property type="nucleotide sequence ID" value="NZ_WKJJ01000005.1"/>
</dbReference>
<dbReference type="Proteomes" id="UP000446768">
    <property type="component" value="Unassembled WGS sequence"/>
</dbReference>
<gene>
    <name evidence="2" type="ORF">GJ700_09245</name>
</gene>
<comment type="caution">
    <text evidence="2">The sequence shown here is derived from an EMBL/GenBank/DDBJ whole genome shotgun (WGS) entry which is preliminary data.</text>
</comment>
<proteinExistence type="predicted"/>
<feature type="region of interest" description="Disordered" evidence="1">
    <location>
        <begin position="162"/>
        <end position="183"/>
    </location>
</feature>
<dbReference type="AlphaFoldDB" id="A0A7X2ILZ0"/>
<evidence type="ECO:0000256" key="1">
    <source>
        <dbReference type="SAM" id="MobiDB-lite"/>
    </source>
</evidence>
<evidence type="ECO:0000313" key="2">
    <source>
        <dbReference type="EMBL" id="MRV71903.1"/>
    </source>
</evidence>
<feature type="region of interest" description="Disordered" evidence="1">
    <location>
        <begin position="272"/>
        <end position="312"/>
    </location>
</feature>
<feature type="compositionally biased region" description="Polar residues" evidence="1">
    <location>
        <begin position="1"/>
        <end position="12"/>
    </location>
</feature>
<protein>
    <submittedName>
        <fullName evidence="2">Uncharacterized protein</fullName>
    </submittedName>
</protein>
<keyword evidence="3" id="KW-1185">Reference proteome</keyword>
<dbReference type="EMBL" id="WKJJ01000005">
    <property type="protein sequence ID" value="MRV71903.1"/>
    <property type="molecule type" value="Genomic_DNA"/>
</dbReference>
<feature type="compositionally biased region" description="Low complexity" evidence="1">
    <location>
        <begin position="272"/>
        <end position="306"/>
    </location>
</feature>